<dbReference type="PROSITE" id="PS50033">
    <property type="entry name" value="UBX"/>
    <property type="match status" value="1"/>
</dbReference>
<dbReference type="OrthoDB" id="270602at2759"/>
<organism evidence="3 4">
    <name type="scientific">Lachancea quebecensis</name>
    <dbReference type="NCBI Taxonomy" id="1654605"/>
    <lineage>
        <taxon>Eukaryota</taxon>
        <taxon>Fungi</taxon>
        <taxon>Dikarya</taxon>
        <taxon>Ascomycota</taxon>
        <taxon>Saccharomycotina</taxon>
        <taxon>Saccharomycetes</taxon>
        <taxon>Saccharomycetales</taxon>
        <taxon>Saccharomycetaceae</taxon>
        <taxon>Lachancea</taxon>
    </lineage>
</organism>
<dbReference type="SMART" id="SM00166">
    <property type="entry name" value="UBX"/>
    <property type="match status" value="1"/>
</dbReference>
<proteinExistence type="predicted"/>
<dbReference type="InterPro" id="IPR006577">
    <property type="entry name" value="UAS"/>
</dbReference>
<dbReference type="AlphaFoldDB" id="A0A0P1KTK0"/>
<dbReference type="EMBL" id="LN890547">
    <property type="protein sequence ID" value="CUS23519.1"/>
    <property type="molecule type" value="Genomic_DNA"/>
</dbReference>
<dbReference type="SMART" id="SM00594">
    <property type="entry name" value="UAS"/>
    <property type="match status" value="1"/>
</dbReference>
<dbReference type="Gene3D" id="3.40.30.10">
    <property type="entry name" value="Glutaredoxin"/>
    <property type="match status" value="1"/>
</dbReference>
<dbReference type="CDD" id="cd14346">
    <property type="entry name" value="UBA_Ubx5_like"/>
    <property type="match status" value="1"/>
</dbReference>
<dbReference type="InterPro" id="IPR001012">
    <property type="entry name" value="UBX_dom"/>
</dbReference>
<feature type="domain" description="UBX" evidence="2">
    <location>
        <begin position="394"/>
        <end position="472"/>
    </location>
</feature>
<dbReference type="SUPFAM" id="SSF52833">
    <property type="entry name" value="Thioredoxin-like"/>
    <property type="match status" value="1"/>
</dbReference>
<evidence type="ECO:0000313" key="3">
    <source>
        <dbReference type="EMBL" id="CUS23519.1"/>
    </source>
</evidence>
<evidence type="ECO:0000259" key="2">
    <source>
        <dbReference type="PROSITE" id="PS50033"/>
    </source>
</evidence>
<accession>A0A0P1KTK0</accession>
<dbReference type="Gene3D" id="1.10.8.10">
    <property type="entry name" value="DNA helicase RuvA subunit, C-terminal domain"/>
    <property type="match status" value="1"/>
</dbReference>
<dbReference type="GO" id="GO:0043130">
    <property type="term" value="F:ubiquitin binding"/>
    <property type="evidence" value="ECO:0007669"/>
    <property type="project" value="TreeGrafter"/>
</dbReference>
<dbReference type="PANTHER" id="PTHR23322:SF6">
    <property type="entry name" value="UBX DOMAIN-CONTAINING PROTEIN 7"/>
    <property type="match status" value="1"/>
</dbReference>
<dbReference type="CDD" id="cd02958">
    <property type="entry name" value="UAS"/>
    <property type="match status" value="1"/>
</dbReference>
<reference evidence="4" key="1">
    <citation type="submission" date="2015-10" db="EMBL/GenBank/DDBJ databases">
        <authorList>
            <person name="Devillers H."/>
        </authorList>
    </citation>
    <scope>NUCLEOTIDE SEQUENCE [LARGE SCALE GENOMIC DNA]</scope>
</reference>
<keyword evidence="4" id="KW-1185">Reference proteome</keyword>
<dbReference type="CDD" id="cd01767">
    <property type="entry name" value="UBX"/>
    <property type="match status" value="1"/>
</dbReference>
<dbReference type="InterPro" id="IPR029071">
    <property type="entry name" value="Ubiquitin-like_domsf"/>
</dbReference>
<evidence type="ECO:0000256" key="1">
    <source>
        <dbReference type="SAM" id="MobiDB-lite"/>
    </source>
</evidence>
<dbReference type="PANTHER" id="PTHR23322">
    <property type="entry name" value="FAS-ASSOCIATED PROTEIN"/>
    <property type="match status" value="1"/>
</dbReference>
<dbReference type="Pfam" id="PF13899">
    <property type="entry name" value="Thioredoxin_7"/>
    <property type="match status" value="1"/>
</dbReference>
<dbReference type="Pfam" id="PF00789">
    <property type="entry name" value="UBX"/>
    <property type="match status" value="1"/>
</dbReference>
<sequence length="476" mass="54149">MSQEDVDTFMAITSADNSELASQFLEMAGGNMEVAISLFYEHGGNAQLTRNSGVDDAEVAGNMQRDLYQQDQDNYRPPDEARHETLVDTHVFPSTYRGIGGQFGPLRSVRGMFDGSRPQGIFNQHLDDDDDDSEFSEEEDLRQSYEYVEENVIELDEDGNVHEYTKLVKKPREMTKEQKLAMLFRPPFDMMAKIDLEGARLRGRERQKWVMINIQTVDVFQCQALNRDLWANKDVKRLVKDNFVFLQYQFDSQNAAPYVQFYGPHDKDELPHIAILDPITGERVKQWNRDVPQPNSFIQEIEDFLQTFSLNPASTNPTVKEPTPELDPTTLSEEQQLEYAIRESIGRDSSTESGAAPAHFEPDQEPAASGSEADSHQALFESVLPISHNEPPNQPGVTTRIQIRIGDGRRLVRRFNAKEDTVRTIYEVVKSEIEGFQTVHFTLSDHKREDLLEKLDQTINGAGLENSSLLLEVTQA</sequence>
<dbReference type="Pfam" id="PF14555">
    <property type="entry name" value="UBA_4"/>
    <property type="match status" value="1"/>
</dbReference>
<feature type="region of interest" description="Disordered" evidence="1">
    <location>
        <begin position="346"/>
        <end position="375"/>
    </location>
</feature>
<feature type="region of interest" description="Disordered" evidence="1">
    <location>
        <begin position="310"/>
        <end position="332"/>
    </location>
</feature>
<dbReference type="InterPro" id="IPR036249">
    <property type="entry name" value="Thioredoxin-like_sf"/>
</dbReference>
<dbReference type="Gene3D" id="3.10.20.90">
    <property type="entry name" value="Phosphatidylinositol 3-kinase Catalytic Subunit, Chain A, domain 1"/>
    <property type="match status" value="1"/>
</dbReference>
<dbReference type="GO" id="GO:0043161">
    <property type="term" value="P:proteasome-mediated ubiquitin-dependent protein catabolic process"/>
    <property type="evidence" value="ECO:0007669"/>
    <property type="project" value="TreeGrafter"/>
</dbReference>
<protein>
    <submittedName>
        <fullName evidence="3">LAQU0S10e02300g1_1</fullName>
    </submittedName>
</protein>
<name>A0A0P1KTK0_9SACH</name>
<dbReference type="SUPFAM" id="SSF46934">
    <property type="entry name" value="UBA-like"/>
    <property type="match status" value="1"/>
</dbReference>
<dbReference type="InterPro" id="IPR050730">
    <property type="entry name" value="UBX_domain-protein"/>
</dbReference>
<dbReference type="Proteomes" id="UP000236544">
    <property type="component" value="Unassembled WGS sequence"/>
</dbReference>
<dbReference type="SUPFAM" id="SSF54236">
    <property type="entry name" value="Ubiquitin-like"/>
    <property type="match status" value="1"/>
</dbReference>
<evidence type="ECO:0000313" key="4">
    <source>
        <dbReference type="Proteomes" id="UP000236544"/>
    </source>
</evidence>
<dbReference type="GO" id="GO:0005634">
    <property type="term" value="C:nucleus"/>
    <property type="evidence" value="ECO:0007669"/>
    <property type="project" value="TreeGrafter"/>
</dbReference>
<gene>
    <name evidence="3" type="ORF">LAQU0_S10e02300g</name>
</gene>
<dbReference type="InterPro" id="IPR009060">
    <property type="entry name" value="UBA-like_sf"/>
</dbReference>